<reference evidence="2 3" key="1">
    <citation type="submission" date="2019-06" db="EMBL/GenBank/DDBJ databases">
        <title>Whole genome sequence for Rhodospirillaceae sp. R148.</title>
        <authorList>
            <person name="Wang G."/>
        </authorList>
    </citation>
    <scope>NUCLEOTIDE SEQUENCE [LARGE SCALE GENOMIC DNA]</scope>
    <source>
        <strain evidence="2 3">R148</strain>
    </source>
</reference>
<keyword evidence="1" id="KW-1133">Transmembrane helix</keyword>
<proteinExistence type="predicted"/>
<evidence type="ECO:0000313" key="3">
    <source>
        <dbReference type="Proteomes" id="UP000315252"/>
    </source>
</evidence>
<feature type="transmembrane region" description="Helical" evidence="1">
    <location>
        <begin position="70"/>
        <end position="90"/>
    </location>
</feature>
<name>A0A545T0C1_9PROT</name>
<dbReference type="AlphaFoldDB" id="A0A545T0C1"/>
<gene>
    <name evidence="2" type="ORF">FKG95_27725</name>
</gene>
<dbReference type="Proteomes" id="UP000315252">
    <property type="component" value="Unassembled WGS sequence"/>
</dbReference>
<keyword evidence="3" id="KW-1185">Reference proteome</keyword>
<comment type="caution">
    <text evidence="2">The sequence shown here is derived from an EMBL/GenBank/DDBJ whole genome shotgun (WGS) entry which is preliminary data.</text>
</comment>
<evidence type="ECO:0000256" key="1">
    <source>
        <dbReference type="SAM" id="Phobius"/>
    </source>
</evidence>
<protein>
    <submittedName>
        <fullName evidence="2">Uncharacterized protein</fullName>
    </submittedName>
</protein>
<keyword evidence="1" id="KW-0812">Transmembrane</keyword>
<dbReference type="EMBL" id="VHSH01000016">
    <property type="protein sequence ID" value="TQV70650.1"/>
    <property type="molecule type" value="Genomic_DNA"/>
</dbReference>
<organism evidence="2 3">
    <name type="scientific">Denitrobaculum tricleocarpae</name>
    <dbReference type="NCBI Taxonomy" id="2591009"/>
    <lineage>
        <taxon>Bacteria</taxon>
        <taxon>Pseudomonadati</taxon>
        <taxon>Pseudomonadota</taxon>
        <taxon>Alphaproteobacteria</taxon>
        <taxon>Rhodospirillales</taxon>
        <taxon>Rhodospirillaceae</taxon>
        <taxon>Denitrobaculum</taxon>
    </lineage>
</organism>
<accession>A0A545T0C1</accession>
<sequence>MGIGGQDSFTLRELYPLKTPSRPQYVSSDPCAFSRGWLPQRKAGVIICGTLADYYAPKVTPYPDPRSADLGGGSGLALLLLGIGALGLATRRPVWISHLMR</sequence>
<evidence type="ECO:0000313" key="2">
    <source>
        <dbReference type="EMBL" id="TQV70650.1"/>
    </source>
</evidence>
<dbReference type="RefSeq" id="WP_142899719.1">
    <property type="nucleotide sequence ID" value="NZ_ML660067.1"/>
</dbReference>
<keyword evidence="1" id="KW-0472">Membrane</keyword>